<proteinExistence type="predicted"/>
<name>A0A7K3LW37_9ACTN</name>
<dbReference type="GO" id="GO:0004519">
    <property type="term" value="F:endonuclease activity"/>
    <property type="evidence" value="ECO:0007669"/>
    <property type="project" value="UniProtKB-KW"/>
</dbReference>
<dbReference type="AlphaFoldDB" id="A0A7K3LW37"/>
<keyword evidence="2" id="KW-1185">Reference proteome</keyword>
<feature type="non-terminal residue" evidence="1">
    <location>
        <position position="102"/>
    </location>
</feature>
<gene>
    <name evidence="1" type="ORF">GYA93_23375</name>
</gene>
<evidence type="ECO:0000313" key="2">
    <source>
        <dbReference type="Proteomes" id="UP000466307"/>
    </source>
</evidence>
<organism evidence="1 2">
    <name type="scientific">Gordonia desulfuricans</name>
    <dbReference type="NCBI Taxonomy" id="89051"/>
    <lineage>
        <taxon>Bacteria</taxon>
        <taxon>Bacillati</taxon>
        <taxon>Actinomycetota</taxon>
        <taxon>Actinomycetes</taxon>
        <taxon>Mycobacteriales</taxon>
        <taxon>Gordoniaceae</taxon>
        <taxon>Gordonia</taxon>
    </lineage>
</organism>
<keyword evidence="1" id="KW-0540">Nuclease</keyword>
<sequence length="102" mass="11150">MTNTPTTSLSFTDSRWPQLPLDNADLLGGVDPTTPDQPSTNDLLIGLRKIDRGRSFLAWTTYRSVVELIGRHVDADRGVAGAPSGFVDLAKKISRVRGITQR</sequence>
<evidence type="ECO:0000313" key="1">
    <source>
        <dbReference type="EMBL" id="NDK92472.1"/>
    </source>
</evidence>
<comment type="caution">
    <text evidence="1">The sequence shown here is derived from an EMBL/GenBank/DDBJ whole genome shotgun (WGS) entry which is preliminary data.</text>
</comment>
<reference evidence="1 2" key="1">
    <citation type="submission" date="2020-01" db="EMBL/GenBank/DDBJ databases">
        <title>Investigation of new actinobacteria for the biodesulphurisation of diesel fuel.</title>
        <authorList>
            <person name="Athi Narayanan S.M."/>
        </authorList>
    </citation>
    <scope>NUCLEOTIDE SEQUENCE [LARGE SCALE GENOMIC DNA]</scope>
    <source>
        <strain evidence="1 2">213E</strain>
    </source>
</reference>
<keyword evidence="1" id="KW-0378">Hydrolase</keyword>
<protein>
    <submittedName>
        <fullName evidence="1">HNH endonuclease</fullName>
    </submittedName>
</protein>
<keyword evidence="1" id="KW-0255">Endonuclease</keyword>
<accession>A0A7K3LW37</accession>
<dbReference type="Proteomes" id="UP000466307">
    <property type="component" value="Unassembled WGS sequence"/>
</dbReference>
<dbReference type="EMBL" id="JAADZU010000126">
    <property type="protein sequence ID" value="NDK92472.1"/>
    <property type="molecule type" value="Genomic_DNA"/>
</dbReference>